<accession>A0A9Q3IER4</accession>
<name>A0A9Q3IER4_9BASI</name>
<dbReference type="AlphaFoldDB" id="A0A9Q3IER4"/>
<protein>
    <submittedName>
        <fullName evidence="2">Uncharacterized protein</fullName>
    </submittedName>
</protein>
<evidence type="ECO:0000313" key="2">
    <source>
        <dbReference type="EMBL" id="MBW0536455.1"/>
    </source>
</evidence>
<comment type="caution">
    <text evidence="2">The sequence shown here is derived from an EMBL/GenBank/DDBJ whole genome shotgun (WGS) entry which is preliminary data.</text>
</comment>
<dbReference type="EMBL" id="AVOT02041184">
    <property type="protein sequence ID" value="MBW0536455.1"/>
    <property type="molecule type" value="Genomic_DNA"/>
</dbReference>
<gene>
    <name evidence="2" type="ORF">O181_076170</name>
</gene>
<proteinExistence type="predicted"/>
<reference evidence="2" key="1">
    <citation type="submission" date="2021-03" db="EMBL/GenBank/DDBJ databases">
        <title>Draft genome sequence of rust myrtle Austropuccinia psidii MF-1, a brazilian biotype.</title>
        <authorList>
            <person name="Quecine M.C."/>
            <person name="Pachon D.M.R."/>
            <person name="Bonatelli M.L."/>
            <person name="Correr F.H."/>
            <person name="Franceschini L.M."/>
            <person name="Leite T.F."/>
            <person name="Margarido G.R.A."/>
            <person name="Almeida C.A."/>
            <person name="Ferrarezi J.A."/>
            <person name="Labate C.A."/>
        </authorList>
    </citation>
    <scope>NUCLEOTIDE SEQUENCE</scope>
    <source>
        <strain evidence="2">MF-1</strain>
    </source>
</reference>
<feature type="region of interest" description="Disordered" evidence="1">
    <location>
        <begin position="38"/>
        <end position="69"/>
    </location>
</feature>
<evidence type="ECO:0000256" key="1">
    <source>
        <dbReference type="SAM" id="MobiDB-lite"/>
    </source>
</evidence>
<dbReference type="Proteomes" id="UP000765509">
    <property type="component" value="Unassembled WGS sequence"/>
</dbReference>
<sequence length="125" mass="14554">MSDNWNNFTIMEEDQFYDCIEEPEDLIRKAMEPVYLLNKDKSLDSPDEENVDPTLENEREAPPPRKRIKLIGPRHPMLINSNISQENILTYSRQLAAHLTHMDSTSYNEAMKSTSSELWLQAISK</sequence>
<keyword evidence="3" id="KW-1185">Reference proteome</keyword>
<evidence type="ECO:0000313" key="3">
    <source>
        <dbReference type="Proteomes" id="UP000765509"/>
    </source>
</evidence>
<organism evidence="2 3">
    <name type="scientific">Austropuccinia psidii MF-1</name>
    <dbReference type="NCBI Taxonomy" id="1389203"/>
    <lineage>
        <taxon>Eukaryota</taxon>
        <taxon>Fungi</taxon>
        <taxon>Dikarya</taxon>
        <taxon>Basidiomycota</taxon>
        <taxon>Pucciniomycotina</taxon>
        <taxon>Pucciniomycetes</taxon>
        <taxon>Pucciniales</taxon>
        <taxon>Sphaerophragmiaceae</taxon>
        <taxon>Austropuccinia</taxon>
    </lineage>
</organism>